<name>A0A0A1U1I2_ENTIV</name>
<evidence type="ECO:0000256" key="1">
    <source>
        <dbReference type="ARBA" id="ARBA00006040"/>
    </source>
</evidence>
<evidence type="ECO:0000256" key="3">
    <source>
        <dbReference type="ARBA" id="ARBA00022723"/>
    </source>
</evidence>
<dbReference type="EC" id="3.4.24.70" evidence="9"/>
<keyword evidence="2 7" id="KW-0645">Protease</keyword>
<dbReference type="RefSeq" id="XP_004254656.1">
    <property type="nucleotide sequence ID" value="XM_004254608.1"/>
</dbReference>
<dbReference type="GO" id="GO:0004222">
    <property type="term" value="F:metalloendopeptidase activity"/>
    <property type="evidence" value="ECO:0007669"/>
    <property type="project" value="UniProtKB-EC"/>
</dbReference>
<dbReference type="PANTHER" id="PTHR43660">
    <property type="entry name" value="DIPEPTIDYL CARBOXYPEPTIDASE"/>
    <property type="match status" value="1"/>
</dbReference>
<dbReference type="SUPFAM" id="SSF55486">
    <property type="entry name" value="Metalloproteases ('zincins'), catalytic domain"/>
    <property type="match status" value="1"/>
</dbReference>
<dbReference type="PANTHER" id="PTHR43660:SF1">
    <property type="entry name" value="DIPEPTIDYL CARBOXYPEPTIDASE"/>
    <property type="match status" value="1"/>
</dbReference>
<dbReference type="Gene3D" id="1.10.1370.10">
    <property type="entry name" value="Neurolysin, domain 3"/>
    <property type="match status" value="1"/>
</dbReference>
<evidence type="ECO:0000313" key="10">
    <source>
        <dbReference type="Proteomes" id="UP000014680"/>
    </source>
</evidence>
<gene>
    <name evidence="9" type="ORF">EIN_274720</name>
</gene>
<reference evidence="9 10" key="1">
    <citation type="submission" date="2012-10" db="EMBL/GenBank/DDBJ databases">
        <authorList>
            <person name="Zafar N."/>
            <person name="Inman J."/>
            <person name="Hall N."/>
            <person name="Lorenzi H."/>
            <person name="Caler E."/>
        </authorList>
    </citation>
    <scope>NUCLEOTIDE SEQUENCE [LARGE SCALE GENOMIC DNA]</scope>
    <source>
        <strain evidence="9 10">IP1</strain>
    </source>
</reference>
<dbReference type="CDD" id="cd06456">
    <property type="entry name" value="M3A_DCP"/>
    <property type="match status" value="1"/>
</dbReference>
<evidence type="ECO:0000256" key="5">
    <source>
        <dbReference type="ARBA" id="ARBA00022833"/>
    </source>
</evidence>
<dbReference type="EMBL" id="KB206783">
    <property type="protein sequence ID" value="ELP87885.1"/>
    <property type="molecule type" value="Genomic_DNA"/>
</dbReference>
<dbReference type="InterPro" id="IPR001567">
    <property type="entry name" value="Pept_M3A_M3B_dom"/>
</dbReference>
<comment type="similarity">
    <text evidence="1 7">Belongs to the peptidase M3 family.</text>
</comment>
<evidence type="ECO:0000259" key="8">
    <source>
        <dbReference type="Pfam" id="PF01432"/>
    </source>
</evidence>
<dbReference type="GeneID" id="14886889"/>
<evidence type="ECO:0000256" key="4">
    <source>
        <dbReference type="ARBA" id="ARBA00022801"/>
    </source>
</evidence>
<dbReference type="AlphaFoldDB" id="A0A0A1U1I2"/>
<feature type="domain" description="Peptidase M3A/M3B catalytic" evidence="8">
    <location>
        <begin position="225"/>
        <end position="698"/>
    </location>
</feature>
<keyword evidence="3 7" id="KW-0479">Metal-binding</keyword>
<dbReference type="KEGG" id="eiv:EIN_274720"/>
<keyword evidence="10" id="KW-1185">Reference proteome</keyword>
<evidence type="ECO:0000256" key="2">
    <source>
        <dbReference type="ARBA" id="ARBA00022670"/>
    </source>
</evidence>
<dbReference type="OrthoDB" id="534666at2759"/>
<dbReference type="InterPro" id="IPR024077">
    <property type="entry name" value="Neurolysin/TOP_dom2"/>
</dbReference>
<keyword evidence="6 7" id="KW-0482">Metalloprotease</keyword>
<dbReference type="InterPro" id="IPR024079">
    <property type="entry name" value="MetalloPept_cat_dom_sf"/>
</dbReference>
<dbReference type="Pfam" id="PF01432">
    <property type="entry name" value="Peptidase_M3"/>
    <property type="match status" value="1"/>
</dbReference>
<dbReference type="Gene3D" id="3.40.390.10">
    <property type="entry name" value="Collagenase (Catalytic Domain)"/>
    <property type="match status" value="1"/>
</dbReference>
<comment type="cofactor">
    <cofactor evidence="7">
        <name>Zn(2+)</name>
        <dbReference type="ChEBI" id="CHEBI:29105"/>
    </cofactor>
    <text evidence="7">Binds 1 zinc ion.</text>
</comment>
<dbReference type="InterPro" id="IPR034005">
    <property type="entry name" value="M3A_DCP"/>
</dbReference>
<dbReference type="GO" id="GO:0006508">
    <property type="term" value="P:proteolysis"/>
    <property type="evidence" value="ECO:0007669"/>
    <property type="project" value="UniProtKB-KW"/>
</dbReference>
<dbReference type="InterPro" id="IPR045090">
    <property type="entry name" value="Pept_M3A_M3B"/>
</dbReference>
<protein>
    <submittedName>
        <fullName evidence="9">Oligopeptidase A, putative</fullName>
        <ecNumber evidence="9">3.4.24.70</ecNumber>
    </submittedName>
</protein>
<dbReference type="VEuPathDB" id="AmoebaDB:EIN_274720"/>
<evidence type="ECO:0000256" key="6">
    <source>
        <dbReference type="ARBA" id="ARBA00023049"/>
    </source>
</evidence>
<sequence>MITHPFLQSHFPLDFTIMTPEHVKPDIEYAISLTKRNIEAIRQVSIEASNFENVVHALEMATMELDDANTLVTMMCTLRGDVDGYTKAQEEVLPMITEIKSEMFSDECIFKLLSYVSEHKNQEMDHNQKRLTDFFYKKFVKGGSLLSKSEKTELISLQKDLSVLMQRFNSNVLSDTDEKYVTFTNKSDLMGVPEDSIARFHDEAISRKSEGFVVTPKAPDWIPVLSYCQNSTTRQKVYHMCNTICSSGKSDNTTVIIEILKKRQRLSELLGYKDYSDYATDGRMAKTGDNAVSFVDDLKNKVAPFFKTEIEELKNIKSVSSSDSNENLKPWDVSYLIQKIKKSQYNYDDQLYRKYFTLSSVLDGLFLTIKKLYGVSLVYNEKVKAWHDDVRFYDVFDENEKLIGGVFYDFFPRKGKRGGACQEIVWRDYVKKNGTKRLPLVFVVTNITPGVDGKEARLNHDEVETIFHESGHMLHGIFAFQPYFNLTNENVAFDFIELPSQFFENWTFEKEVINVMTWQGISQENEKSEVKGKVSDVIEEGGKKEQMRRVPDELYNVMWSAKNFMAGYYYMRQLSFGKMDLEIHRNFLKSGMELDDFIKEKTKDFGIEFDVPNYSIIRRFEHLFTEACCYACSYYSYKYAEVIEADAFELFKEKGIFDKETAMKFRKYILEPGNTEDADVLYRKFRGRDPNPDALLRRDGLLK</sequence>
<dbReference type="Proteomes" id="UP000014680">
    <property type="component" value="Unassembled WGS sequence"/>
</dbReference>
<proteinExistence type="inferred from homology"/>
<dbReference type="GO" id="GO:0046872">
    <property type="term" value="F:metal ion binding"/>
    <property type="evidence" value="ECO:0007669"/>
    <property type="project" value="UniProtKB-UniRule"/>
</dbReference>
<accession>A0A0A1U1I2</accession>
<keyword evidence="5 7" id="KW-0862">Zinc</keyword>
<evidence type="ECO:0000313" key="9">
    <source>
        <dbReference type="EMBL" id="ELP87885.1"/>
    </source>
</evidence>
<dbReference type="OMA" id="QPLEGPW"/>
<organism evidence="9 10">
    <name type="scientific">Entamoeba invadens IP1</name>
    <dbReference type="NCBI Taxonomy" id="370355"/>
    <lineage>
        <taxon>Eukaryota</taxon>
        <taxon>Amoebozoa</taxon>
        <taxon>Evosea</taxon>
        <taxon>Archamoebae</taxon>
        <taxon>Mastigamoebida</taxon>
        <taxon>Entamoebidae</taxon>
        <taxon>Entamoeba</taxon>
    </lineage>
</organism>
<keyword evidence="4 7" id="KW-0378">Hydrolase</keyword>
<evidence type="ECO:0000256" key="7">
    <source>
        <dbReference type="RuleBase" id="RU003435"/>
    </source>
</evidence>